<evidence type="ECO:0000313" key="3">
    <source>
        <dbReference type="Proteomes" id="UP000671399"/>
    </source>
</evidence>
<feature type="region of interest" description="Disordered" evidence="1">
    <location>
        <begin position="68"/>
        <end position="91"/>
    </location>
</feature>
<name>A0ABS3V0Z1_9ACTN</name>
<evidence type="ECO:0000256" key="1">
    <source>
        <dbReference type="SAM" id="MobiDB-lite"/>
    </source>
</evidence>
<dbReference type="EMBL" id="JAGFWR010000001">
    <property type="protein sequence ID" value="MBO4159282.1"/>
    <property type="molecule type" value="Genomic_DNA"/>
</dbReference>
<evidence type="ECO:0000313" key="2">
    <source>
        <dbReference type="EMBL" id="MBO4159282.1"/>
    </source>
</evidence>
<sequence length="91" mass="9847">MSLNREEALRLANEPVTNWIDQAEVEYEPRPAVNVFPVRLGPVDDMSVAKEADRRGVNPSVVIEDLVGQARRAADSSPSDQDAGDGPGFQG</sequence>
<protein>
    <recommendedName>
        <fullName evidence="4">CopG family transcriptional regulator</fullName>
    </recommendedName>
</protein>
<organism evidence="2 3">
    <name type="scientific">Micromonospora antibiotica</name>
    <dbReference type="NCBI Taxonomy" id="2807623"/>
    <lineage>
        <taxon>Bacteria</taxon>
        <taxon>Bacillati</taxon>
        <taxon>Actinomycetota</taxon>
        <taxon>Actinomycetes</taxon>
        <taxon>Micromonosporales</taxon>
        <taxon>Micromonosporaceae</taxon>
        <taxon>Micromonospora</taxon>
    </lineage>
</organism>
<reference evidence="2 3" key="1">
    <citation type="submission" date="2021-03" db="EMBL/GenBank/DDBJ databases">
        <authorList>
            <person name="Lee D.-H."/>
        </authorList>
    </citation>
    <scope>NUCLEOTIDE SEQUENCE [LARGE SCALE GENOMIC DNA]</scope>
    <source>
        <strain evidence="2 3">MMS20-R2-23</strain>
    </source>
</reference>
<comment type="caution">
    <text evidence="2">The sequence shown here is derived from an EMBL/GenBank/DDBJ whole genome shotgun (WGS) entry which is preliminary data.</text>
</comment>
<dbReference type="Proteomes" id="UP000671399">
    <property type="component" value="Unassembled WGS sequence"/>
</dbReference>
<gene>
    <name evidence="2" type="ORF">JQN83_00400</name>
</gene>
<proteinExistence type="predicted"/>
<dbReference type="RefSeq" id="WP_208565013.1">
    <property type="nucleotide sequence ID" value="NZ_JAGFWR010000001.1"/>
</dbReference>
<evidence type="ECO:0008006" key="4">
    <source>
        <dbReference type="Google" id="ProtNLM"/>
    </source>
</evidence>
<keyword evidence="3" id="KW-1185">Reference proteome</keyword>
<accession>A0ABS3V0Z1</accession>